<evidence type="ECO:0000313" key="3">
    <source>
        <dbReference type="EMBL" id="QPM90300.1"/>
    </source>
</evidence>
<keyword evidence="4" id="KW-1185">Reference proteome</keyword>
<dbReference type="AlphaFoldDB" id="A0A418SHM7"/>
<keyword evidence="2" id="KW-1133">Transmembrane helix</keyword>
<evidence type="ECO:0000256" key="2">
    <source>
        <dbReference type="SAM" id="Phobius"/>
    </source>
</evidence>
<name>A0A418SHM7_9RHOB</name>
<sequence length="136" mass="14291">MIHPAAPEHIPGYVASADGSDPLFTIMAIFAIVLTVGIGVMYLTLHSIPERMAHKASHPQMQIVGILALLALFTHNGMFWVAAIILAGFQFPDMLSPLQSMARSLGEMAGGKSATTAATPQQTPVAATATSPAEEH</sequence>
<dbReference type="KEGG" id="palw:PSAL_015350"/>
<evidence type="ECO:0000313" key="4">
    <source>
        <dbReference type="Proteomes" id="UP000283786"/>
    </source>
</evidence>
<keyword evidence="2" id="KW-0812">Transmembrane</keyword>
<feature type="region of interest" description="Disordered" evidence="1">
    <location>
        <begin position="109"/>
        <end position="136"/>
    </location>
</feature>
<feature type="compositionally biased region" description="Low complexity" evidence="1">
    <location>
        <begin position="113"/>
        <end position="136"/>
    </location>
</feature>
<dbReference type="RefSeq" id="WP_196222752.1">
    <property type="nucleotide sequence ID" value="NZ_CP060436.1"/>
</dbReference>
<dbReference type="EMBL" id="CP060436">
    <property type="protein sequence ID" value="QPM90300.1"/>
    <property type="molecule type" value="Genomic_DNA"/>
</dbReference>
<feature type="transmembrane region" description="Helical" evidence="2">
    <location>
        <begin position="66"/>
        <end position="91"/>
    </location>
</feature>
<keyword evidence="2" id="KW-0472">Membrane</keyword>
<evidence type="ECO:0000256" key="1">
    <source>
        <dbReference type="SAM" id="MobiDB-lite"/>
    </source>
</evidence>
<reference evidence="3 4" key="1">
    <citation type="submission" date="2020-08" db="EMBL/GenBank/DDBJ databases">
        <title>Genome sequence of Rhodobacteraceae bacterium Lw-13e.</title>
        <authorList>
            <person name="Poehlein A."/>
            <person name="Wolter L."/>
            <person name="Daniel R."/>
            <person name="Brinkhoff T."/>
        </authorList>
    </citation>
    <scope>NUCLEOTIDE SEQUENCE [LARGE SCALE GENOMIC DNA]</scope>
    <source>
        <strain evidence="3 4">Lw-13e</strain>
    </source>
</reference>
<accession>A0A418SHM7</accession>
<proteinExistence type="predicted"/>
<dbReference type="Proteomes" id="UP000283786">
    <property type="component" value="Chromosome"/>
</dbReference>
<organism evidence="3 4">
    <name type="scientific">Pseudooceanicola algae</name>
    <dbReference type="NCBI Taxonomy" id="1537215"/>
    <lineage>
        <taxon>Bacteria</taxon>
        <taxon>Pseudomonadati</taxon>
        <taxon>Pseudomonadota</taxon>
        <taxon>Alphaproteobacteria</taxon>
        <taxon>Rhodobacterales</taxon>
        <taxon>Paracoccaceae</taxon>
        <taxon>Pseudooceanicola</taxon>
    </lineage>
</organism>
<protein>
    <submittedName>
        <fullName evidence="3">Uncharacterized protein</fullName>
    </submittedName>
</protein>
<gene>
    <name evidence="3" type="ORF">PSAL_015350</name>
</gene>
<feature type="transmembrane region" description="Helical" evidence="2">
    <location>
        <begin position="23"/>
        <end position="45"/>
    </location>
</feature>